<protein>
    <submittedName>
        <fullName evidence="2">Uncharacterized protein</fullName>
    </submittedName>
</protein>
<dbReference type="KEGG" id="fcz:IMF26_03990"/>
<sequence>MQYFKVDGWVKGVAGPALKNISGNPYLFLGLAVILTFVGRLVFANLITTGVLMVLILGPVAQTAGINPFLIVLIAVGAGALWILPYVNPMYLALYSATQEKGFSHEQARKLNNVFMLVTLVGTLLCVPYWRLLGLIK</sequence>
<accession>A0AAT9LEW4</accession>
<feature type="transmembrane region" description="Helical" evidence="1">
    <location>
        <begin position="69"/>
        <end position="94"/>
    </location>
</feature>
<reference evidence="2" key="2">
    <citation type="journal article" date="2023" name="Biology">
        <title>Prokaryotic Life Associated with Coal-Fire Gas Vents Revealed by Metagenomics.</title>
        <authorList>
            <person name="Kadnikov V.V."/>
            <person name="Mardanov A.V."/>
            <person name="Beletsky A.V."/>
            <person name="Karnachuk O.V."/>
            <person name="Ravin N.V."/>
        </authorList>
    </citation>
    <scope>NUCLEOTIDE SEQUENCE</scope>
    <source>
        <strain evidence="2">Bu02</strain>
    </source>
</reference>
<feature type="transmembrane region" description="Helical" evidence="1">
    <location>
        <begin position="114"/>
        <end position="133"/>
    </location>
</feature>
<evidence type="ECO:0000313" key="2">
    <source>
        <dbReference type="EMBL" id="QUL99224.1"/>
    </source>
</evidence>
<gene>
    <name evidence="2" type="ORF">IMF26_03990</name>
</gene>
<feature type="transmembrane region" description="Helical" evidence="1">
    <location>
        <begin position="26"/>
        <end position="57"/>
    </location>
</feature>
<name>A0AAT9LEW4_9FIRM</name>
<dbReference type="AlphaFoldDB" id="A0AAT9LEW4"/>
<reference evidence="2" key="1">
    <citation type="submission" date="2020-10" db="EMBL/GenBank/DDBJ databases">
        <authorList>
            <person name="Kadnikov V."/>
            <person name="Beletsky A.V."/>
            <person name="Mardanov A.V."/>
            <person name="Karnachuk O.V."/>
            <person name="Ravin N.V."/>
        </authorList>
    </citation>
    <scope>NUCLEOTIDE SEQUENCE</scope>
    <source>
        <strain evidence="2">Bu02</strain>
    </source>
</reference>
<dbReference type="EMBL" id="CP062796">
    <property type="protein sequence ID" value="QUL99224.1"/>
    <property type="molecule type" value="Genomic_DNA"/>
</dbReference>
<keyword evidence="1" id="KW-0472">Membrane</keyword>
<organism evidence="2">
    <name type="scientific">Candidatus Fermentithermobacillus carboniphilus</name>
    <dbReference type="NCBI Taxonomy" id="3085328"/>
    <lineage>
        <taxon>Bacteria</taxon>
        <taxon>Bacillati</taxon>
        <taxon>Bacillota</taxon>
        <taxon>Candidatus Fermentithermobacillia</taxon>
        <taxon>Candidatus Fermentithermobacillales</taxon>
        <taxon>Candidatus Fermentithermobacillaceae</taxon>
        <taxon>Candidatus Fermentithermobacillus</taxon>
    </lineage>
</organism>
<evidence type="ECO:0000256" key="1">
    <source>
        <dbReference type="SAM" id="Phobius"/>
    </source>
</evidence>
<keyword evidence="1" id="KW-1133">Transmembrane helix</keyword>
<proteinExistence type="predicted"/>
<keyword evidence="1" id="KW-0812">Transmembrane</keyword>